<dbReference type="EMBL" id="JANBVB010002114">
    <property type="protein sequence ID" value="KAJ2887973.1"/>
    <property type="molecule type" value="Genomic_DNA"/>
</dbReference>
<keyword evidence="2" id="KW-1185">Reference proteome</keyword>
<organism evidence="1 2">
    <name type="scientific">Coemansia aciculifera</name>
    <dbReference type="NCBI Taxonomy" id="417176"/>
    <lineage>
        <taxon>Eukaryota</taxon>
        <taxon>Fungi</taxon>
        <taxon>Fungi incertae sedis</taxon>
        <taxon>Zoopagomycota</taxon>
        <taxon>Kickxellomycotina</taxon>
        <taxon>Kickxellomycetes</taxon>
        <taxon>Kickxellales</taxon>
        <taxon>Kickxellaceae</taxon>
        <taxon>Coemansia</taxon>
    </lineage>
</organism>
<gene>
    <name evidence="1" type="ORF">IWW38_005028</name>
</gene>
<feature type="non-terminal residue" evidence="1">
    <location>
        <position position="1"/>
    </location>
</feature>
<evidence type="ECO:0000313" key="1">
    <source>
        <dbReference type="EMBL" id="KAJ2887973.1"/>
    </source>
</evidence>
<reference evidence="1" key="1">
    <citation type="submission" date="2022-07" db="EMBL/GenBank/DDBJ databases">
        <title>Phylogenomic reconstructions and comparative analyses of Kickxellomycotina fungi.</title>
        <authorList>
            <person name="Reynolds N.K."/>
            <person name="Stajich J.E."/>
            <person name="Barry K."/>
            <person name="Grigoriev I.V."/>
            <person name="Crous P."/>
            <person name="Smith M.E."/>
        </authorList>
    </citation>
    <scope>NUCLEOTIDE SEQUENCE</scope>
    <source>
        <strain evidence="1">CBS 190363</strain>
    </source>
</reference>
<accession>A0ACC1LWC6</accession>
<protein>
    <submittedName>
        <fullName evidence="1">Uncharacterized protein</fullName>
    </submittedName>
</protein>
<dbReference type="Proteomes" id="UP001139981">
    <property type="component" value="Unassembled WGS sequence"/>
</dbReference>
<sequence>PNKVCLHGGHQGFDKKLFVASDASVEHGVAAVKMTYVSPDGEEGFPGAIEVGVTYSLTDDDSVAIKFEAVLTEGIESVFNPTNHTYWNLTGFEEPTVHNHICSIPATHVMAMRSDLPMIPTGQLQSVIGTALDFASHPRKYGECIDGFDKETVRGYDHAYVTSTAPTEHLRQVACVWSELSGLRLTVMSDQPVLVMYTGNWISDKLVGKYGKRYGNYAAVALETQRFVNAVNIPKYRSQVLLHPGDIFTHNVVYKLDIVN</sequence>
<name>A0ACC1LWC6_9FUNG</name>
<proteinExistence type="predicted"/>
<comment type="caution">
    <text evidence="1">The sequence shown here is derived from an EMBL/GenBank/DDBJ whole genome shotgun (WGS) entry which is preliminary data.</text>
</comment>
<evidence type="ECO:0000313" key="2">
    <source>
        <dbReference type="Proteomes" id="UP001139981"/>
    </source>
</evidence>